<evidence type="ECO:0000313" key="1">
    <source>
        <dbReference type="EMBL" id="OZY84718.1"/>
    </source>
</evidence>
<keyword evidence="2" id="KW-1185">Reference proteome</keyword>
<accession>A0A266Q4B9</accession>
<dbReference type="Proteomes" id="UP000216101">
    <property type="component" value="Unassembled WGS sequence"/>
</dbReference>
<comment type="caution">
    <text evidence="1">The sequence shown here is derived from an EMBL/GenBank/DDBJ whole genome shotgun (WGS) entry which is preliminary data.</text>
</comment>
<dbReference type="RefSeq" id="WP_094985742.1">
    <property type="nucleotide sequence ID" value="NZ_NHNI01000002.1"/>
</dbReference>
<organism evidence="1 2">
    <name type="scientific">Cellvibrio mixtus</name>
    <dbReference type="NCBI Taxonomy" id="39650"/>
    <lineage>
        <taxon>Bacteria</taxon>
        <taxon>Pseudomonadati</taxon>
        <taxon>Pseudomonadota</taxon>
        <taxon>Gammaproteobacteria</taxon>
        <taxon>Cellvibrionales</taxon>
        <taxon>Cellvibrionaceae</taxon>
        <taxon>Cellvibrio</taxon>
    </lineage>
</organism>
<gene>
    <name evidence="1" type="ORF">CBP51_16235</name>
</gene>
<dbReference type="AlphaFoldDB" id="A0A266Q4B9"/>
<evidence type="ECO:0000313" key="2">
    <source>
        <dbReference type="Proteomes" id="UP000216101"/>
    </source>
</evidence>
<dbReference type="EMBL" id="NHNI01000002">
    <property type="protein sequence ID" value="OZY84718.1"/>
    <property type="molecule type" value="Genomic_DNA"/>
</dbReference>
<reference evidence="2" key="1">
    <citation type="submission" date="2017-05" db="EMBL/GenBank/DDBJ databases">
        <authorList>
            <person name="Barney B.M."/>
        </authorList>
    </citation>
    <scope>NUCLEOTIDE SEQUENCE [LARGE SCALE GENOMIC DNA]</scope>
    <source>
        <strain evidence="2">PSBB022</strain>
    </source>
</reference>
<name>A0A266Q4B9_9GAMM</name>
<sequence>MANIVTLSPWQQQSSAQGTVYLNCFNGYDQPALKHALENCAAKAVSLLDTAIDDDSLYLLFEWNPLAAELQVVVTDATKQRDSAHTIQAQFPDLRAQLHPVESGNSASIDALNETVKFLLSDFLASYSPFFSYSLVAIFHSSSRAETQLL</sequence>
<proteinExistence type="predicted"/>
<protein>
    <submittedName>
        <fullName evidence="1">Uncharacterized protein</fullName>
    </submittedName>
</protein>